<feature type="domain" description="HRDC" evidence="12">
    <location>
        <begin position="483"/>
        <end position="563"/>
    </location>
</feature>
<sequence>MNEDNSADRKNELVDIQNQSETHYLGGYNNMADFTSKGLKILMDSIRYSNTLPSTRDYDFYNVQESFKKAMSSEGNHILTLMNRILKHNGIKDNIKSSILDHKTELLIEANDLILEKVANSIDEMNGIKISSINTLESQTESGKLQINGSWNNVQNIKLFAKSSASNKKEGDVGASSINLLAEKNIIKPQKFFKDKIENGNIDPWEPKIKEKPNSRKPLFLCLEETYRGEEFSHPYEFELDHFQIPSEQLSQDKEPPSFPKSLAETRFVEIYEPEKLDDLVNDLKNYKIIAVDLEHHSYRSFMGITCLMQISTNDTDYIIDTIKLRDKLYVLNEVFTKPSILKVFHGADSDILWLQRDLALYIVNMFDTHHASKLLEYPSLSLSYLLERYCKFKPDKHFQLADWRMRPLPDVLKEYARTDTHYLIYIYQMLKEELLKRSGGIDKLLNIVYERSTEICKRRYFKQKWTEESHLDFYRRCKRMFDNRQMYALKEIYRWRDELAREEDESTSYVLPNHMLLQIAETLPREMQGILACCNPVPPLVRSNLLELHNIILIAREKPVEKLIMQEDTRARGSTIQLKKVNMDNPLYCPHDLSKEGEFRDDLPVLLNNDPNNCEDLASKICDIEEVNSIYSIFGNEKEKVVKTVSKKQRTLLPFERYQLVKLFIQDEEKKKATENESKVDVKPIIQEIESKVPVVEIEDDLDKVNESLENLKQQNEMEEQLTLIRKHFKLLTKKSQEDEEFAKKREEQIYEKVKEQEQNKSLNELGGTKKRKRIEMEDESLENLNIEDHKFLNPAPYQTSKKYVPLGQKRKHSENDNQKEQAETSLNQICKRKKIRNKFKAKRDNIRKEMDQSSSQFKRKEEKSINNSQKYRSISTKKRNTERNEFSSERRPSQEDSFEAFDYSSVDFRQFQGGAGSVNQSKNIKSKFKSKGRRKDINKAFNKSGMFSNSGRKK</sequence>
<accession>A0AAW1V701</accession>
<evidence type="ECO:0000256" key="5">
    <source>
        <dbReference type="ARBA" id="ARBA00022835"/>
    </source>
</evidence>
<dbReference type="Gene3D" id="1.10.150.80">
    <property type="entry name" value="HRDC domain"/>
    <property type="match status" value="1"/>
</dbReference>
<dbReference type="InterPro" id="IPR002562">
    <property type="entry name" value="3'-5'_exonuclease_dom"/>
</dbReference>
<feature type="compositionally biased region" description="Basic and acidic residues" evidence="11">
    <location>
        <begin position="815"/>
        <end position="824"/>
    </location>
</feature>
<dbReference type="Pfam" id="PF00570">
    <property type="entry name" value="HRDC"/>
    <property type="match status" value="1"/>
</dbReference>
<evidence type="ECO:0000256" key="6">
    <source>
        <dbReference type="ARBA" id="ARBA00022839"/>
    </source>
</evidence>
<dbReference type="PANTHER" id="PTHR12124:SF47">
    <property type="entry name" value="EXOSOME COMPONENT 10"/>
    <property type="match status" value="1"/>
</dbReference>
<dbReference type="Proteomes" id="UP001431783">
    <property type="component" value="Unassembled WGS sequence"/>
</dbReference>
<reference evidence="13 14" key="1">
    <citation type="submission" date="2023-03" db="EMBL/GenBank/DDBJ databases">
        <title>Genome insight into feeding habits of ladybird beetles.</title>
        <authorList>
            <person name="Li H.-S."/>
            <person name="Huang Y.-H."/>
            <person name="Pang H."/>
        </authorList>
    </citation>
    <scope>NUCLEOTIDE SEQUENCE [LARGE SCALE GENOMIC DNA]</scope>
    <source>
        <strain evidence="13">SYSU_2023b</strain>
        <tissue evidence="13">Whole body</tissue>
    </source>
</reference>
<dbReference type="GO" id="GO:0000175">
    <property type="term" value="F:3'-5'-RNA exonuclease activity"/>
    <property type="evidence" value="ECO:0007669"/>
    <property type="project" value="InterPro"/>
</dbReference>
<keyword evidence="2" id="KW-0698">rRNA processing</keyword>
<feature type="compositionally biased region" description="Basic and acidic residues" evidence="11">
    <location>
        <begin position="881"/>
        <end position="896"/>
    </location>
</feature>
<dbReference type="SUPFAM" id="SSF47819">
    <property type="entry name" value="HRDC-like"/>
    <property type="match status" value="1"/>
</dbReference>
<feature type="compositionally biased region" description="Basic residues" evidence="11">
    <location>
        <begin position="926"/>
        <end position="938"/>
    </location>
</feature>
<dbReference type="GO" id="GO:0071038">
    <property type="term" value="P:TRAMP-dependent tRNA surveillance pathway"/>
    <property type="evidence" value="ECO:0007669"/>
    <property type="project" value="TreeGrafter"/>
</dbReference>
<dbReference type="GO" id="GO:0071035">
    <property type="term" value="P:nuclear polyadenylation-dependent rRNA catabolic process"/>
    <property type="evidence" value="ECO:0007669"/>
    <property type="project" value="TreeGrafter"/>
</dbReference>
<name>A0AAW1V701_9CUCU</name>
<dbReference type="Gene3D" id="3.30.420.10">
    <property type="entry name" value="Ribonuclease H-like superfamily/Ribonuclease H"/>
    <property type="match status" value="1"/>
</dbReference>
<keyword evidence="5" id="KW-0271">Exosome</keyword>
<feature type="compositionally biased region" description="Polar residues" evidence="11">
    <location>
        <begin position="867"/>
        <end position="876"/>
    </location>
</feature>
<dbReference type="FunFam" id="1.10.150.80:FF:000001">
    <property type="entry name" value="Putative exosome component 10"/>
    <property type="match status" value="1"/>
</dbReference>
<gene>
    <name evidence="13" type="ORF">WA026_012245</name>
</gene>
<evidence type="ECO:0000313" key="13">
    <source>
        <dbReference type="EMBL" id="KAK9890903.1"/>
    </source>
</evidence>
<dbReference type="GO" id="GO:0071040">
    <property type="term" value="P:nuclear polyadenylation-dependent antisense transcript catabolic process"/>
    <property type="evidence" value="ECO:0007669"/>
    <property type="project" value="TreeGrafter"/>
</dbReference>
<dbReference type="GO" id="GO:0000176">
    <property type="term" value="C:nuclear exosome (RNase complex)"/>
    <property type="evidence" value="ECO:0007669"/>
    <property type="project" value="InterPro"/>
</dbReference>
<evidence type="ECO:0000256" key="2">
    <source>
        <dbReference type="ARBA" id="ARBA00022552"/>
    </source>
</evidence>
<evidence type="ECO:0000256" key="1">
    <source>
        <dbReference type="ARBA" id="ARBA00004123"/>
    </source>
</evidence>
<evidence type="ECO:0000256" key="7">
    <source>
        <dbReference type="ARBA" id="ARBA00023242"/>
    </source>
</evidence>
<dbReference type="InterPro" id="IPR002121">
    <property type="entry name" value="HRDC_dom"/>
</dbReference>
<evidence type="ECO:0000256" key="9">
    <source>
        <dbReference type="ARBA" id="ARBA00070365"/>
    </source>
</evidence>
<feature type="region of interest" description="Disordered" evidence="11">
    <location>
        <begin position="809"/>
        <end position="900"/>
    </location>
</feature>
<keyword evidence="10" id="KW-0175">Coiled coil</keyword>
<dbReference type="EMBL" id="JARQZJ010000126">
    <property type="protein sequence ID" value="KAK9890903.1"/>
    <property type="molecule type" value="Genomic_DNA"/>
</dbReference>
<feature type="compositionally biased region" description="Basic residues" evidence="11">
    <location>
        <begin position="832"/>
        <end position="843"/>
    </location>
</feature>
<dbReference type="InterPro" id="IPR044876">
    <property type="entry name" value="HRDC_dom_sf"/>
</dbReference>
<evidence type="ECO:0000256" key="4">
    <source>
        <dbReference type="ARBA" id="ARBA00022801"/>
    </source>
</evidence>
<evidence type="ECO:0000256" key="11">
    <source>
        <dbReference type="SAM" id="MobiDB-lite"/>
    </source>
</evidence>
<dbReference type="Pfam" id="PF08066">
    <property type="entry name" value="PMC2NT"/>
    <property type="match status" value="1"/>
</dbReference>
<dbReference type="SUPFAM" id="SSF53098">
    <property type="entry name" value="Ribonuclease H-like"/>
    <property type="match status" value="1"/>
</dbReference>
<dbReference type="GO" id="GO:0071036">
    <property type="term" value="P:nuclear polyadenylation-dependent snoRNA catabolic process"/>
    <property type="evidence" value="ECO:0007669"/>
    <property type="project" value="TreeGrafter"/>
</dbReference>
<keyword evidence="3" id="KW-0540">Nuclease</keyword>
<dbReference type="GO" id="GO:0071044">
    <property type="term" value="P:histone mRNA catabolic process"/>
    <property type="evidence" value="ECO:0007669"/>
    <property type="project" value="TreeGrafter"/>
</dbReference>
<dbReference type="AlphaFoldDB" id="A0AAW1V701"/>
<dbReference type="GO" id="GO:0071037">
    <property type="term" value="P:nuclear polyadenylation-dependent snRNA catabolic process"/>
    <property type="evidence" value="ECO:0007669"/>
    <property type="project" value="TreeGrafter"/>
</dbReference>
<evidence type="ECO:0000313" key="14">
    <source>
        <dbReference type="Proteomes" id="UP001431783"/>
    </source>
</evidence>
<dbReference type="InterPro" id="IPR045092">
    <property type="entry name" value="Rrp6-like"/>
</dbReference>
<feature type="coiled-coil region" evidence="10">
    <location>
        <begin position="696"/>
        <end position="723"/>
    </location>
</feature>
<dbReference type="FunFam" id="3.30.420.10:FF:000059">
    <property type="entry name" value="Exosome complex exonuclease Rrp6"/>
    <property type="match status" value="1"/>
</dbReference>
<keyword evidence="7" id="KW-0539">Nucleus</keyword>
<dbReference type="GO" id="GO:0000166">
    <property type="term" value="F:nucleotide binding"/>
    <property type="evidence" value="ECO:0007669"/>
    <property type="project" value="InterPro"/>
</dbReference>
<keyword evidence="14" id="KW-1185">Reference proteome</keyword>
<dbReference type="GO" id="GO:0005730">
    <property type="term" value="C:nucleolus"/>
    <property type="evidence" value="ECO:0007669"/>
    <property type="project" value="TreeGrafter"/>
</dbReference>
<keyword evidence="6" id="KW-0269">Exonuclease</keyword>
<dbReference type="InterPro" id="IPR036397">
    <property type="entry name" value="RNaseH_sf"/>
</dbReference>
<proteinExistence type="inferred from homology"/>
<dbReference type="Pfam" id="PF01612">
    <property type="entry name" value="DNA_pol_A_exo1"/>
    <property type="match status" value="1"/>
</dbReference>
<feature type="compositionally biased region" description="Basic and acidic residues" evidence="11">
    <location>
        <begin position="844"/>
        <end position="853"/>
    </location>
</feature>
<dbReference type="InterPro" id="IPR010997">
    <property type="entry name" value="HRDC-like_sf"/>
</dbReference>
<comment type="similarity">
    <text evidence="8">Belongs to the exosome component 10/RRP6 family.</text>
</comment>
<dbReference type="PANTHER" id="PTHR12124">
    <property type="entry name" value="POLYMYOSITIS/SCLERODERMA AUTOANTIGEN-RELATED"/>
    <property type="match status" value="1"/>
</dbReference>
<evidence type="ECO:0000259" key="12">
    <source>
        <dbReference type="PROSITE" id="PS50967"/>
    </source>
</evidence>
<feature type="compositionally biased region" description="Polar residues" evidence="11">
    <location>
        <begin position="947"/>
        <end position="956"/>
    </location>
</feature>
<evidence type="ECO:0000256" key="3">
    <source>
        <dbReference type="ARBA" id="ARBA00022722"/>
    </source>
</evidence>
<comment type="subcellular location">
    <subcellularLocation>
        <location evidence="1">Nucleus</location>
    </subcellularLocation>
</comment>
<dbReference type="SMART" id="SM00341">
    <property type="entry name" value="HRDC"/>
    <property type="match status" value="1"/>
</dbReference>
<dbReference type="InterPro" id="IPR012337">
    <property type="entry name" value="RNaseH-like_sf"/>
</dbReference>
<dbReference type="InterPro" id="IPR012588">
    <property type="entry name" value="Exosome-assoc_fac_Rrp6_N"/>
</dbReference>
<dbReference type="GO" id="GO:0000467">
    <property type="term" value="P:exonucleolytic trimming to generate mature 3'-end of 5.8S rRNA from tricistronic rRNA transcript (SSU-rRNA, 5.8S rRNA, LSU-rRNA)"/>
    <property type="evidence" value="ECO:0007669"/>
    <property type="project" value="InterPro"/>
</dbReference>
<evidence type="ECO:0000256" key="8">
    <source>
        <dbReference type="ARBA" id="ARBA00043957"/>
    </source>
</evidence>
<dbReference type="SMART" id="SM00474">
    <property type="entry name" value="35EXOc"/>
    <property type="match status" value="1"/>
</dbReference>
<evidence type="ECO:0000256" key="10">
    <source>
        <dbReference type="SAM" id="Coils"/>
    </source>
</evidence>
<feature type="region of interest" description="Disordered" evidence="11">
    <location>
        <begin position="914"/>
        <end position="956"/>
    </location>
</feature>
<dbReference type="CDD" id="cd06147">
    <property type="entry name" value="Rrp6p_like_exo"/>
    <property type="match status" value="1"/>
</dbReference>
<dbReference type="GO" id="GO:0003727">
    <property type="term" value="F:single-stranded RNA binding"/>
    <property type="evidence" value="ECO:0007669"/>
    <property type="project" value="TreeGrafter"/>
</dbReference>
<protein>
    <recommendedName>
        <fullName evidence="9">Exosome complex component 10 homolog</fullName>
    </recommendedName>
</protein>
<dbReference type="GO" id="GO:0071039">
    <property type="term" value="P:nuclear polyadenylation-dependent CUT catabolic process"/>
    <property type="evidence" value="ECO:0007669"/>
    <property type="project" value="TreeGrafter"/>
</dbReference>
<dbReference type="GO" id="GO:0071051">
    <property type="term" value="P:poly(A)-dependent snoRNA 3'-end processing"/>
    <property type="evidence" value="ECO:0007669"/>
    <property type="project" value="TreeGrafter"/>
</dbReference>
<dbReference type="PROSITE" id="PS50967">
    <property type="entry name" value="HRDC"/>
    <property type="match status" value="1"/>
</dbReference>
<organism evidence="13 14">
    <name type="scientific">Henosepilachna vigintioctopunctata</name>
    <dbReference type="NCBI Taxonomy" id="420089"/>
    <lineage>
        <taxon>Eukaryota</taxon>
        <taxon>Metazoa</taxon>
        <taxon>Ecdysozoa</taxon>
        <taxon>Arthropoda</taxon>
        <taxon>Hexapoda</taxon>
        <taxon>Insecta</taxon>
        <taxon>Pterygota</taxon>
        <taxon>Neoptera</taxon>
        <taxon>Endopterygota</taxon>
        <taxon>Coleoptera</taxon>
        <taxon>Polyphaga</taxon>
        <taxon>Cucujiformia</taxon>
        <taxon>Coccinelloidea</taxon>
        <taxon>Coccinellidae</taxon>
        <taxon>Epilachninae</taxon>
        <taxon>Epilachnini</taxon>
        <taxon>Henosepilachna</taxon>
    </lineage>
</organism>
<comment type="caution">
    <text evidence="13">The sequence shown here is derived from an EMBL/GenBank/DDBJ whole genome shotgun (WGS) entry which is preliminary data.</text>
</comment>
<dbReference type="InterPro" id="IPR049559">
    <property type="entry name" value="Rrp6p-like_exo"/>
</dbReference>
<keyword evidence="4" id="KW-0378">Hydrolase</keyword>